<reference evidence="2" key="1">
    <citation type="submission" date="2020-04" db="EMBL/GenBank/DDBJ databases">
        <authorList>
            <person name="Alioto T."/>
            <person name="Alioto T."/>
            <person name="Gomez Garrido J."/>
        </authorList>
    </citation>
    <scope>NUCLEOTIDE SEQUENCE</scope>
    <source>
        <strain evidence="2">A484AB</strain>
    </source>
</reference>
<feature type="region of interest" description="Disordered" evidence="1">
    <location>
        <begin position="24"/>
        <end position="51"/>
    </location>
</feature>
<feature type="compositionally biased region" description="Basic and acidic residues" evidence="1">
    <location>
        <begin position="36"/>
        <end position="51"/>
    </location>
</feature>
<comment type="caution">
    <text evidence="2">The sequence shown here is derived from an EMBL/GenBank/DDBJ whole genome shotgun (WGS) entry which is preliminary data.</text>
</comment>
<sequence>MLQRHKQENRPQESLLDRLRTRLLRKNSATKNKQKVHIETSDLSEIGERSHAFRSSKAELKKYLGPVENAEIAKRRKRTDDRGRSIQLDSSDPRRLDEEQRSKTLPRYFSSKRTPFNSVRCKWCEPIELSGAVEHINETYDGTYIDENGIFTTVLCLSEI</sequence>
<name>A0A6S7HI06_PARCT</name>
<evidence type="ECO:0000256" key="1">
    <source>
        <dbReference type="SAM" id="MobiDB-lite"/>
    </source>
</evidence>
<protein>
    <submittedName>
        <fullName evidence="2">Uncharacterized protein</fullName>
    </submittedName>
</protein>
<evidence type="ECO:0000313" key="2">
    <source>
        <dbReference type="EMBL" id="CAB4005585.1"/>
    </source>
</evidence>
<proteinExistence type="predicted"/>
<feature type="compositionally biased region" description="Basic and acidic residues" evidence="1">
    <location>
        <begin position="91"/>
        <end position="101"/>
    </location>
</feature>
<dbReference type="EMBL" id="CACRXK020005241">
    <property type="protein sequence ID" value="CAB4005585.1"/>
    <property type="molecule type" value="Genomic_DNA"/>
</dbReference>
<feature type="region of interest" description="Disordered" evidence="1">
    <location>
        <begin position="74"/>
        <end position="101"/>
    </location>
</feature>
<organism evidence="2 3">
    <name type="scientific">Paramuricea clavata</name>
    <name type="common">Red gorgonian</name>
    <name type="synonym">Violescent sea-whip</name>
    <dbReference type="NCBI Taxonomy" id="317549"/>
    <lineage>
        <taxon>Eukaryota</taxon>
        <taxon>Metazoa</taxon>
        <taxon>Cnidaria</taxon>
        <taxon>Anthozoa</taxon>
        <taxon>Octocorallia</taxon>
        <taxon>Malacalcyonacea</taxon>
        <taxon>Plexauridae</taxon>
        <taxon>Paramuricea</taxon>
    </lineage>
</organism>
<keyword evidence="3" id="KW-1185">Reference proteome</keyword>
<dbReference type="Proteomes" id="UP001152795">
    <property type="component" value="Unassembled WGS sequence"/>
</dbReference>
<evidence type="ECO:0000313" key="3">
    <source>
        <dbReference type="Proteomes" id="UP001152795"/>
    </source>
</evidence>
<accession>A0A6S7HI06</accession>
<gene>
    <name evidence="2" type="ORF">PACLA_8A020744</name>
</gene>
<dbReference type="AlphaFoldDB" id="A0A6S7HI06"/>